<dbReference type="Proteomes" id="UP001165289">
    <property type="component" value="Unassembled WGS sequence"/>
</dbReference>
<comment type="similarity">
    <text evidence="2">Belongs to the p22phox family.</text>
</comment>
<accession>A0AAV7JKH6</accession>
<evidence type="ECO:0000256" key="2">
    <source>
        <dbReference type="ARBA" id="ARBA00010590"/>
    </source>
</evidence>
<comment type="subcellular location">
    <subcellularLocation>
        <location evidence="1">Cell membrane</location>
    </subcellularLocation>
</comment>
<keyword evidence="4" id="KW-1003">Cell membrane</keyword>
<evidence type="ECO:0000256" key="13">
    <source>
        <dbReference type="ARBA" id="ARBA00033347"/>
    </source>
</evidence>
<evidence type="ECO:0000256" key="14">
    <source>
        <dbReference type="ARBA" id="ARBA00050017"/>
    </source>
</evidence>
<gene>
    <name evidence="17" type="ORF">LOD99_6982</name>
</gene>
<evidence type="ECO:0000256" key="12">
    <source>
        <dbReference type="ARBA" id="ARBA00032067"/>
    </source>
</evidence>
<dbReference type="GO" id="GO:0005886">
    <property type="term" value="C:plasma membrane"/>
    <property type="evidence" value="ECO:0007669"/>
    <property type="project" value="UniProtKB-SubCell"/>
</dbReference>
<keyword evidence="5 16" id="KW-0812">Transmembrane</keyword>
<evidence type="ECO:0000256" key="6">
    <source>
        <dbReference type="ARBA" id="ARBA00022989"/>
    </source>
</evidence>
<evidence type="ECO:0000256" key="8">
    <source>
        <dbReference type="ARBA" id="ARBA00030106"/>
    </source>
</evidence>
<dbReference type="GO" id="GO:0020037">
    <property type="term" value="F:heme binding"/>
    <property type="evidence" value="ECO:0007669"/>
    <property type="project" value="InterPro"/>
</dbReference>
<organism evidence="17 18">
    <name type="scientific">Oopsacas minuta</name>
    <dbReference type="NCBI Taxonomy" id="111878"/>
    <lineage>
        <taxon>Eukaryota</taxon>
        <taxon>Metazoa</taxon>
        <taxon>Porifera</taxon>
        <taxon>Hexactinellida</taxon>
        <taxon>Hexasterophora</taxon>
        <taxon>Lyssacinosida</taxon>
        <taxon>Leucopsacidae</taxon>
        <taxon>Oopsacas</taxon>
    </lineage>
</organism>
<evidence type="ECO:0000256" key="10">
    <source>
        <dbReference type="ARBA" id="ARBA00031067"/>
    </source>
</evidence>
<evidence type="ECO:0000256" key="1">
    <source>
        <dbReference type="ARBA" id="ARBA00004236"/>
    </source>
</evidence>
<dbReference type="AlphaFoldDB" id="A0AAV7JKH6"/>
<dbReference type="PANTHER" id="PTHR15168:SF0">
    <property type="entry name" value="CYTOCHROME B-245 LIGHT CHAIN"/>
    <property type="match status" value="1"/>
</dbReference>
<evidence type="ECO:0000256" key="9">
    <source>
        <dbReference type="ARBA" id="ARBA00030298"/>
    </source>
</evidence>
<evidence type="ECO:0000313" key="17">
    <source>
        <dbReference type="EMBL" id="KAI6648909.1"/>
    </source>
</evidence>
<sequence>MAQSKKPNKKEEVKGKLPDILAHQCGDCTYYCCLFPPKSRVSFGIWANMQAFVAAIALFGSAILVSSFTQTDNTGLYKAGRYLKYLNIPIALFVLFCEYPRGAKKGGGRVEERFLQSYIAPIHYFFRFLTRNYFIRSIVYVILSAPSQFTLPTTMAGFMLFSSGLFYFIAAIYDECWVPPSLAWGRDSDKKSKEPEGRAVDMMEAPEEPPPRLPQTSPHRPNQDVKGSEVYMNNQ</sequence>
<comment type="subunit">
    <text evidence="14">Component of the phagocyte NADPH oxidase core complex/cytochrome b558 complex, composed of CYBB (heavy chain (beta)) and CYBA (light chain (alpha)). Component of the phagocyte NADPH oxidase complex composed of an obligatory core heterodimer formed by the membrane proteins CYBA and CYBB and the cytosolic regulatory subunits NCF1/p47-phox, NCF2/p67-phox, NCF4/p40-phox and the small GTPase RAC1 or RAC2. Interacts with NCF1 (via SH3 domain). Interacts with SH3PXD2A. Interacts with DUOX1, DUOX2 and TPO. Interacts with NOX4; this interaction mediates superoxide generation. Interacts with calprotectin (S100A8/9). Interacts with GBP7. Interacts with NOXO1. Forms a heterodimer with NOX3 and is essential for activity and cell membrane localization of NOX3. Interacts with NOX1.</text>
</comment>
<comment type="caution">
    <text evidence="17">The sequence shown here is derived from an EMBL/GenBank/DDBJ whole genome shotgun (WGS) entry which is preliminary data.</text>
</comment>
<protein>
    <recommendedName>
        <fullName evidence="3">Cytochrome b-245 light chain</fullName>
    </recommendedName>
    <alternativeName>
        <fullName evidence="11">Cytochrome b(558) alpha chain</fullName>
    </alternativeName>
    <alternativeName>
        <fullName evidence="10">Cytochrome b558 subunit alpha</fullName>
    </alternativeName>
    <alternativeName>
        <fullName evidence="13">Neutrophil cytochrome b 22 kDa polypeptide</fullName>
    </alternativeName>
    <alternativeName>
        <fullName evidence="12">Superoxide-generating NADPH oxidase light chain subunit</fullName>
    </alternativeName>
    <alternativeName>
        <fullName evidence="8">p22 phagocyte B-cytochrome</fullName>
    </alternativeName>
    <alternativeName>
        <fullName evidence="9">p22-phox</fullName>
    </alternativeName>
</protein>
<feature type="compositionally biased region" description="Basic and acidic residues" evidence="15">
    <location>
        <begin position="186"/>
        <end position="201"/>
    </location>
</feature>
<evidence type="ECO:0000313" key="18">
    <source>
        <dbReference type="Proteomes" id="UP001165289"/>
    </source>
</evidence>
<evidence type="ECO:0000256" key="5">
    <source>
        <dbReference type="ARBA" id="ARBA00022692"/>
    </source>
</evidence>
<keyword evidence="18" id="KW-1185">Reference proteome</keyword>
<feature type="transmembrane region" description="Helical" evidence="16">
    <location>
        <begin position="45"/>
        <end position="65"/>
    </location>
</feature>
<proteinExistence type="inferred from homology"/>
<dbReference type="EMBL" id="JAKMXF010000324">
    <property type="protein sequence ID" value="KAI6648909.1"/>
    <property type="molecule type" value="Genomic_DNA"/>
</dbReference>
<feature type="region of interest" description="Disordered" evidence="15">
    <location>
        <begin position="186"/>
        <end position="235"/>
    </location>
</feature>
<keyword evidence="7 16" id="KW-0472">Membrane</keyword>
<reference evidence="17 18" key="1">
    <citation type="journal article" date="2023" name="BMC Biol.">
        <title>The compact genome of the sponge Oopsacas minuta (Hexactinellida) is lacking key metazoan core genes.</title>
        <authorList>
            <person name="Santini S."/>
            <person name="Schenkelaars Q."/>
            <person name="Jourda C."/>
            <person name="Duchesne M."/>
            <person name="Belahbib H."/>
            <person name="Rocher C."/>
            <person name="Selva M."/>
            <person name="Riesgo A."/>
            <person name="Vervoort M."/>
            <person name="Leys S.P."/>
            <person name="Kodjabachian L."/>
            <person name="Le Bivic A."/>
            <person name="Borchiellini C."/>
            <person name="Claverie J.M."/>
            <person name="Renard E."/>
        </authorList>
    </citation>
    <scope>NUCLEOTIDE SEQUENCE [LARGE SCALE GENOMIC DNA]</scope>
    <source>
        <strain evidence="17">SPO-2</strain>
    </source>
</reference>
<evidence type="ECO:0000256" key="4">
    <source>
        <dbReference type="ARBA" id="ARBA00022475"/>
    </source>
</evidence>
<keyword evidence="6 16" id="KW-1133">Transmembrane helix</keyword>
<dbReference type="PANTHER" id="PTHR15168">
    <property type="entry name" value="CYTOCHROME B-245 LIGHT CHAIN"/>
    <property type="match status" value="1"/>
</dbReference>
<feature type="transmembrane region" description="Helical" evidence="16">
    <location>
        <begin position="85"/>
        <end position="103"/>
    </location>
</feature>
<dbReference type="Pfam" id="PF05038">
    <property type="entry name" value="Cytochrom_B558a"/>
    <property type="match status" value="1"/>
</dbReference>
<evidence type="ECO:0000256" key="11">
    <source>
        <dbReference type="ARBA" id="ARBA00031995"/>
    </source>
</evidence>
<evidence type="ECO:0000256" key="16">
    <source>
        <dbReference type="SAM" id="Phobius"/>
    </source>
</evidence>
<name>A0AAV7JKH6_9METZ</name>
<evidence type="ECO:0000256" key="3">
    <source>
        <dbReference type="ARBA" id="ARBA00017733"/>
    </source>
</evidence>
<evidence type="ECO:0000256" key="7">
    <source>
        <dbReference type="ARBA" id="ARBA00023136"/>
    </source>
</evidence>
<dbReference type="InterPro" id="IPR007732">
    <property type="entry name" value="Cyt_b558_asu"/>
</dbReference>
<evidence type="ECO:0000256" key="15">
    <source>
        <dbReference type="SAM" id="MobiDB-lite"/>
    </source>
</evidence>